<name>A0A444WQ95_ARAHY</name>
<protein>
    <recommendedName>
        <fullName evidence="3">DUF223 domain-containing protein</fullName>
    </recommendedName>
</protein>
<evidence type="ECO:0008006" key="3">
    <source>
        <dbReference type="Google" id="ProtNLM"/>
    </source>
</evidence>
<proteinExistence type="predicted"/>
<reference evidence="1 2" key="1">
    <citation type="submission" date="2019-01" db="EMBL/GenBank/DDBJ databases">
        <title>Sequencing of cultivated peanut Arachis hypogaea provides insights into genome evolution and oil improvement.</title>
        <authorList>
            <person name="Chen X."/>
        </authorList>
    </citation>
    <scope>NUCLEOTIDE SEQUENCE [LARGE SCALE GENOMIC DNA]</scope>
    <source>
        <strain evidence="2">cv. Fuhuasheng</strain>
        <tissue evidence="1">Leaves</tissue>
    </source>
</reference>
<comment type="caution">
    <text evidence="1">The sequence shown here is derived from an EMBL/GenBank/DDBJ whole genome shotgun (WGS) entry which is preliminary data.</text>
</comment>
<evidence type="ECO:0000313" key="1">
    <source>
        <dbReference type="EMBL" id="RYQ79597.1"/>
    </source>
</evidence>
<accession>A0A444WQ95</accession>
<keyword evidence="2" id="KW-1185">Reference proteome</keyword>
<dbReference type="AlphaFoldDB" id="A0A444WQ95"/>
<gene>
    <name evidence="1" type="ORF">Ahy_Scaffold4g107728</name>
</gene>
<organism evidence="1 2">
    <name type="scientific">Arachis hypogaea</name>
    <name type="common">Peanut</name>
    <dbReference type="NCBI Taxonomy" id="3818"/>
    <lineage>
        <taxon>Eukaryota</taxon>
        <taxon>Viridiplantae</taxon>
        <taxon>Streptophyta</taxon>
        <taxon>Embryophyta</taxon>
        <taxon>Tracheophyta</taxon>
        <taxon>Spermatophyta</taxon>
        <taxon>Magnoliopsida</taxon>
        <taxon>eudicotyledons</taxon>
        <taxon>Gunneridae</taxon>
        <taxon>Pentapetalae</taxon>
        <taxon>rosids</taxon>
        <taxon>fabids</taxon>
        <taxon>Fabales</taxon>
        <taxon>Fabaceae</taxon>
        <taxon>Papilionoideae</taxon>
        <taxon>50 kb inversion clade</taxon>
        <taxon>dalbergioids sensu lato</taxon>
        <taxon>Dalbergieae</taxon>
        <taxon>Pterocarpus clade</taxon>
        <taxon>Arachis</taxon>
    </lineage>
</organism>
<evidence type="ECO:0000313" key="2">
    <source>
        <dbReference type="Proteomes" id="UP000289738"/>
    </source>
</evidence>
<sequence>MVCLDKDEGKNMSQLRRILCLNLYFGVGFNASNFRTKHHEYVVNLKRRTDVHILSESSSIPRYRFNFMNFDTLNALGFDYTYLIDVIGYVVGIETEKILKKMTILLNTMLLN</sequence>
<dbReference type="Proteomes" id="UP000289738">
    <property type="component" value="Unassembled WGS sequence"/>
</dbReference>
<dbReference type="EMBL" id="SDMP01000024">
    <property type="protein sequence ID" value="RYQ79597.1"/>
    <property type="molecule type" value="Genomic_DNA"/>
</dbReference>